<evidence type="ECO:0000313" key="1">
    <source>
        <dbReference type="EMBL" id="KRY18067.1"/>
    </source>
</evidence>
<keyword evidence="2" id="KW-1185">Reference proteome</keyword>
<gene>
    <name evidence="1" type="ORF">T01_3729</name>
</gene>
<comment type="caution">
    <text evidence="1">The sequence shown here is derived from an EMBL/GenBank/DDBJ whole genome shotgun (WGS) entry which is preliminary data.</text>
</comment>
<proteinExistence type="predicted"/>
<name>A0A0V1A106_TRISP</name>
<dbReference type="InParanoid" id="A0A0V1A106"/>
<organism evidence="1 2">
    <name type="scientific">Trichinella spiralis</name>
    <name type="common">Trichina worm</name>
    <dbReference type="NCBI Taxonomy" id="6334"/>
    <lineage>
        <taxon>Eukaryota</taxon>
        <taxon>Metazoa</taxon>
        <taxon>Ecdysozoa</taxon>
        <taxon>Nematoda</taxon>
        <taxon>Enoplea</taxon>
        <taxon>Dorylaimia</taxon>
        <taxon>Trichinellida</taxon>
        <taxon>Trichinellidae</taxon>
        <taxon>Trichinella</taxon>
    </lineage>
</organism>
<sequence length="34" mass="3868">MKASSKHRIFQTSKLHGGYRLRMQGLSQLAVSHN</sequence>
<reference evidence="1 2" key="1">
    <citation type="submission" date="2015-01" db="EMBL/GenBank/DDBJ databases">
        <title>Evolution of Trichinella species and genotypes.</title>
        <authorList>
            <person name="Korhonen P.K."/>
            <person name="Edoardo P."/>
            <person name="Giuseppe L.R."/>
            <person name="Gasser R.B."/>
        </authorList>
    </citation>
    <scope>NUCLEOTIDE SEQUENCE [LARGE SCALE GENOMIC DNA]</scope>
    <source>
        <strain evidence="1">ISS3</strain>
    </source>
</reference>
<protein>
    <submittedName>
        <fullName evidence="1">Uncharacterized protein</fullName>
    </submittedName>
</protein>
<evidence type="ECO:0000313" key="2">
    <source>
        <dbReference type="Proteomes" id="UP000054776"/>
    </source>
</evidence>
<dbReference type="Proteomes" id="UP000054776">
    <property type="component" value="Unassembled WGS sequence"/>
</dbReference>
<dbReference type="EMBL" id="JYDH01002161">
    <property type="protein sequence ID" value="KRY18067.1"/>
    <property type="molecule type" value="Genomic_DNA"/>
</dbReference>
<accession>A0A0V1A106</accession>
<dbReference type="AlphaFoldDB" id="A0A0V1A106"/>